<evidence type="ECO:0000259" key="1">
    <source>
        <dbReference type="PROSITE" id="PS51186"/>
    </source>
</evidence>
<dbReference type="InterPro" id="IPR016181">
    <property type="entry name" value="Acyl_CoA_acyltransferase"/>
</dbReference>
<dbReference type="Pfam" id="PF00583">
    <property type="entry name" value="Acetyltransf_1"/>
    <property type="match status" value="1"/>
</dbReference>
<accession>A0ABX0IQY2</accession>
<keyword evidence="3" id="KW-1185">Reference proteome</keyword>
<name>A0ABX0IQY2_9FLAO</name>
<dbReference type="PANTHER" id="PTHR43617">
    <property type="entry name" value="L-AMINO ACID N-ACETYLTRANSFERASE"/>
    <property type="match status" value="1"/>
</dbReference>
<gene>
    <name evidence="2" type="ORF">FIA58_009900</name>
</gene>
<feature type="domain" description="N-acetyltransferase" evidence="1">
    <location>
        <begin position="4"/>
        <end position="167"/>
    </location>
</feature>
<organism evidence="2 3">
    <name type="scientific">Flavobacterium jejuense</name>
    <dbReference type="NCBI Taxonomy" id="1544455"/>
    <lineage>
        <taxon>Bacteria</taxon>
        <taxon>Pseudomonadati</taxon>
        <taxon>Bacteroidota</taxon>
        <taxon>Flavobacteriia</taxon>
        <taxon>Flavobacteriales</taxon>
        <taxon>Flavobacteriaceae</taxon>
        <taxon>Flavobacterium</taxon>
    </lineage>
</organism>
<dbReference type="CDD" id="cd04301">
    <property type="entry name" value="NAT_SF"/>
    <property type="match status" value="1"/>
</dbReference>
<evidence type="ECO:0000313" key="2">
    <source>
        <dbReference type="EMBL" id="NHN25986.1"/>
    </source>
</evidence>
<proteinExistence type="predicted"/>
<dbReference type="EMBL" id="VEVQ02000005">
    <property type="protein sequence ID" value="NHN25986.1"/>
    <property type="molecule type" value="Genomic_DNA"/>
</dbReference>
<dbReference type="Proteomes" id="UP000817854">
    <property type="component" value="Unassembled WGS sequence"/>
</dbReference>
<dbReference type="SUPFAM" id="SSF55729">
    <property type="entry name" value="Acyl-CoA N-acyltransferases (Nat)"/>
    <property type="match status" value="1"/>
</dbReference>
<reference evidence="2" key="1">
    <citation type="submission" date="2019-05" db="EMBL/GenBank/DDBJ databases">
        <authorList>
            <person name="Lianzixin W."/>
        </authorList>
    </citation>
    <scope>NUCLEOTIDE SEQUENCE</scope>
    <source>
        <strain evidence="2">EC11</strain>
    </source>
</reference>
<dbReference type="RefSeq" id="WP_140962318.1">
    <property type="nucleotide sequence ID" value="NZ_VEVQ02000005.1"/>
</dbReference>
<dbReference type="InterPro" id="IPR000182">
    <property type="entry name" value="GNAT_dom"/>
</dbReference>
<dbReference type="Gene3D" id="3.40.630.30">
    <property type="match status" value="1"/>
</dbReference>
<sequence length="167" mass="19302">MNNIEIKEIKADQVNQYKKFLAFGLINDEENFRITPNDDLNAPFPTKDKVDSFTLGAYSNKELAGIVSFTRDGGDREKLRHKGILFRMYVSKDFRGQGIAKILIKKLIERVEKISDIEQINLTVIANNDNAKKLYEKFGFVLFGSENNAIKWKGKYFNEDQMKLNLK</sequence>
<dbReference type="PROSITE" id="PS51186">
    <property type="entry name" value="GNAT"/>
    <property type="match status" value="1"/>
</dbReference>
<evidence type="ECO:0000313" key="3">
    <source>
        <dbReference type="Proteomes" id="UP000817854"/>
    </source>
</evidence>
<reference evidence="2" key="2">
    <citation type="submission" date="2020-02" db="EMBL/GenBank/DDBJ databases">
        <title>Flavobacterium profundi sp. nov., isolated from a deep-sea seamount.</title>
        <authorList>
            <person name="Zhang D.-C."/>
        </authorList>
    </citation>
    <scope>NUCLEOTIDE SEQUENCE</scope>
    <source>
        <strain evidence="2">EC11</strain>
    </source>
</reference>
<dbReference type="InterPro" id="IPR050276">
    <property type="entry name" value="MshD_Acetyltransferase"/>
</dbReference>
<protein>
    <submittedName>
        <fullName evidence="2">GNAT family N-acetyltransferase</fullName>
    </submittedName>
</protein>
<comment type="caution">
    <text evidence="2">The sequence shown here is derived from an EMBL/GenBank/DDBJ whole genome shotgun (WGS) entry which is preliminary data.</text>
</comment>